<evidence type="ECO:0000313" key="1">
    <source>
        <dbReference type="EMBL" id="MDP4299704.1"/>
    </source>
</evidence>
<comment type="caution">
    <text evidence="1">The sequence shown here is derived from an EMBL/GenBank/DDBJ whole genome shotgun (WGS) entry which is preliminary data.</text>
</comment>
<name>A0ABT9FZQ8_LEPDI</name>
<proteinExistence type="predicted"/>
<dbReference type="RefSeq" id="WP_305748234.1">
    <property type="nucleotide sequence ID" value="NZ_JAUZEE010000001.1"/>
</dbReference>
<sequence>MIPTEKIYSDDDRKYEQKSVSQRIEALFLNNIGKVVTREQIIRAATDPVTGKEPENWHQRLSELRTDKGYTILSKRDWRALTPEEYVLATAERRPTAAKRVLPTGACWNSVLARSNNTCEWREDGQACGMSEGDTDPIGGGTVRLTPDHMVPHSVDPASDPTDPGKWQALCGRHQVMKKNYWDSSSGKINVVAILQAVNEQQKREALTFLVRYFGYDIR</sequence>
<dbReference type="EMBL" id="JAUZEE010000001">
    <property type="protein sequence ID" value="MDP4299704.1"/>
    <property type="molecule type" value="Genomic_DNA"/>
</dbReference>
<keyword evidence="2" id="KW-1185">Reference proteome</keyword>
<gene>
    <name evidence="1" type="ORF">Q8X39_03585</name>
</gene>
<organism evidence="1 2">
    <name type="scientific">Leptothrix discophora</name>
    <dbReference type="NCBI Taxonomy" id="89"/>
    <lineage>
        <taxon>Bacteria</taxon>
        <taxon>Pseudomonadati</taxon>
        <taxon>Pseudomonadota</taxon>
        <taxon>Betaproteobacteria</taxon>
        <taxon>Burkholderiales</taxon>
        <taxon>Sphaerotilaceae</taxon>
        <taxon>Leptothrix</taxon>
    </lineage>
</organism>
<accession>A0ABT9FZQ8</accession>
<reference evidence="1 2" key="1">
    <citation type="submission" date="2023-08" db="EMBL/GenBank/DDBJ databases">
        <authorList>
            <person name="Roldan D.M."/>
            <person name="Menes R.J."/>
        </authorList>
    </citation>
    <scope>NUCLEOTIDE SEQUENCE [LARGE SCALE GENOMIC DNA]</scope>
    <source>
        <strain evidence="1 2">CCM 2812</strain>
    </source>
</reference>
<dbReference type="Proteomes" id="UP001235760">
    <property type="component" value="Unassembled WGS sequence"/>
</dbReference>
<protein>
    <recommendedName>
        <fullName evidence="3">Restriction endonuclease</fullName>
    </recommendedName>
</protein>
<evidence type="ECO:0008006" key="3">
    <source>
        <dbReference type="Google" id="ProtNLM"/>
    </source>
</evidence>
<evidence type="ECO:0000313" key="2">
    <source>
        <dbReference type="Proteomes" id="UP001235760"/>
    </source>
</evidence>